<evidence type="ECO:0000256" key="1">
    <source>
        <dbReference type="ARBA" id="ARBA00004651"/>
    </source>
</evidence>
<evidence type="ECO:0000256" key="7">
    <source>
        <dbReference type="ARBA" id="ARBA00023136"/>
    </source>
</evidence>
<feature type="transmembrane region" description="Helical" evidence="8">
    <location>
        <begin position="12"/>
        <end position="37"/>
    </location>
</feature>
<evidence type="ECO:0000259" key="9">
    <source>
        <dbReference type="PROSITE" id="PS50928"/>
    </source>
</evidence>
<dbReference type="GO" id="GO:0005315">
    <property type="term" value="F:phosphate transmembrane transporter activity"/>
    <property type="evidence" value="ECO:0007669"/>
    <property type="project" value="InterPro"/>
</dbReference>
<dbReference type="CDD" id="cd06261">
    <property type="entry name" value="TM_PBP2"/>
    <property type="match status" value="1"/>
</dbReference>
<dbReference type="SUPFAM" id="SSF161098">
    <property type="entry name" value="MetI-like"/>
    <property type="match status" value="1"/>
</dbReference>
<evidence type="ECO:0000256" key="5">
    <source>
        <dbReference type="ARBA" id="ARBA00022692"/>
    </source>
</evidence>
<feature type="transmembrane region" description="Helical" evidence="8">
    <location>
        <begin position="132"/>
        <end position="152"/>
    </location>
</feature>
<dbReference type="GO" id="GO:0035435">
    <property type="term" value="P:phosphate ion transmembrane transport"/>
    <property type="evidence" value="ECO:0007669"/>
    <property type="project" value="InterPro"/>
</dbReference>
<evidence type="ECO:0000256" key="3">
    <source>
        <dbReference type="ARBA" id="ARBA00022448"/>
    </source>
</evidence>
<dbReference type="OrthoDB" id="9785113at2"/>
<feature type="transmembrane region" description="Helical" evidence="8">
    <location>
        <begin position="106"/>
        <end position="125"/>
    </location>
</feature>
<dbReference type="STRING" id="224999.GCA_001485475_01823"/>
<feature type="transmembrane region" description="Helical" evidence="8">
    <location>
        <begin position="209"/>
        <end position="229"/>
    </location>
</feature>
<dbReference type="RefSeq" id="WP_059033325.1">
    <property type="nucleotide sequence ID" value="NZ_BSDN01000013.1"/>
</dbReference>
<dbReference type="PANTHER" id="PTHR43470">
    <property type="entry name" value="PHOSPHATE TRANSPORT SYSTEM PERMEASE PROTEIN PSTA-RELATED"/>
    <property type="match status" value="1"/>
</dbReference>
<dbReference type="PROSITE" id="PS50928">
    <property type="entry name" value="ABC_TM1"/>
    <property type="match status" value="1"/>
</dbReference>
<evidence type="ECO:0000256" key="2">
    <source>
        <dbReference type="ARBA" id="ARBA00007069"/>
    </source>
</evidence>
<dbReference type="PANTHER" id="PTHR43470:SF3">
    <property type="entry name" value="PHOSPHATE TRANSPORT SYSTEM PERMEASE PROTEIN PSTA-RELATED"/>
    <property type="match status" value="1"/>
</dbReference>
<dbReference type="Proteomes" id="UP000062160">
    <property type="component" value="Unassembled WGS sequence"/>
</dbReference>
<keyword evidence="4 8" id="KW-1003">Cell membrane</keyword>
<comment type="similarity">
    <text evidence="2 8">Belongs to the binding-protein-dependent transport system permease family. CysTW subfamily.</text>
</comment>
<feature type="domain" description="ABC transmembrane type-1" evidence="9">
    <location>
        <begin position="62"/>
        <end position="267"/>
    </location>
</feature>
<dbReference type="InterPro" id="IPR005672">
    <property type="entry name" value="Phosphate_PstA"/>
</dbReference>
<gene>
    <name evidence="10" type="ORF">TSYNT_934</name>
</gene>
<comment type="subcellular location">
    <subcellularLocation>
        <location evidence="1 8">Cell membrane</location>
        <topology evidence="1 8">Multi-pass membrane protein</topology>
    </subcellularLocation>
</comment>
<organism evidence="10">
    <name type="scientific">Tepidanaerobacter syntrophicus</name>
    <dbReference type="NCBI Taxonomy" id="224999"/>
    <lineage>
        <taxon>Bacteria</taxon>
        <taxon>Bacillati</taxon>
        <taxon>Bacillota</taxon>
        <taxon>Clostridia</taxon>
        <taxon>Thermosediminibacterales</taxon>
        <taxon>Tepidanaerobacteraceae</taxon>
        <taxon>Tepidanaerobacter</taxon>
    </lineage>
</organism>
<evidence type="ECO:0000313" key="10">
    <source>
        <dbReference type="EMBL" id="GAQ25787.1"/>
    </source>
</evidence>
<evidence type="ECO:0000256" key="4">
    <source>
        <dbReference type="ARBA" id="ARBA00022475"/>
    </source>
</evidence>
<evidence type="ECO:0000313" key="11">
    <source>
        <dbReference type="Proteomes" id="UP000062160"/>
    </source>
</evidence>
<protein>
    <recommendedName>
        <fullName evidence="8">Phosphate transport system permease protein PstA</fullName>
    </recommendedName>
</protein>
<keyword evidence="3" id="KW-0813">Transport</keyword>
<dbReference type="AlphaFoldDB" id="A0A0U9HI36"/>
<name>A0A0U9HI36_9FIRM</name>
<dbReference type="InterPro" id="IPR035906">
    <property type="entry name" value="MetI-like_sf"/>
</dbReference>
<keyword evidence="11" id="KW-1185">Reference proteome</keyword>
<dbReference type="Gene3D" id="1.10.3720.10">
    <property type="entry name" value="MetI-like"/>
    <property type="match status" value="1"/>
</dbReference>
<dbReference type="InterPro" id="IPR000515">
    <property type="entry name" value="MetI-like"/>
</dbReference>
<sequence length="280" mass="29978">MKPKTVENIMKIVLWTSGLATIAVLLMILAYIVSRGIGKLSIDFLTQSPRRMGMEGGVYPAIVGTVYFTLLTIAMAAPLGIAAAVYLTEYSKENFLVKSIRFGNDMLSAVPSIVFGLFGFAFFVTRLKSVTGGWSILSGALTGMLMILPVIIRNAEEAIKTVPREYKEASLALGATKEQTLIHVTLPTAMPGILTGVILGIGRIIGETAAFLLTLGGSILLPTSVFDPARTLAMHIYITAMEVGAMDMAFSAATVLIAVVLILNLLAHGISNRYSRFSSR</sequence>
<keyword evidence="6 8" id="KW-1133">Transmembrane helix</keyword>
<evidence type="ECO:0000256" key="8">
    <source>
        <dbReference type="RuleBase" id="RU363043"/>
    </source>
</evidence>
<dbReference type="Pfam" id="PF00528">
    <property type="entry name" value="BPD_transp_1"/>
    <property type="match status" value="1"/>
</dbReference>
<accession>A0A0U9HI36</accession>
<feature type="transmembrane region" description="Helical" evidence="8">
    <location>
        <begin position="58"/>
        <end position="86"/>
    </location>
</feature>
<keyword evidence="5 8" id="KW-0812">Transmembrane</keyword>
<reference evidence="10" key="1">
    <citation type="journal article" date="2016" name="Genome Announc.">
        <title>Draft Genome Sequence of the Syntrophic Lactate-Degrading Bacterium Tepidanaerobacter syntrophicus JLT.</title>
        <authorList>
            <person name="Matsuura N."/>
            <person name="Ohashi A."/>
            <person name="Tourlousse D.M."/>
            <person name="Sekiguchi Y."/>
        </authorList>
    </citation>
    <scope>NUCLEOTIDE SEQUENCE [LARGE SCALE GENOMIC DNA]</scope>
    <source>
        <strain evidence="10">JL</strain>
    </source>
</reference>
<evidence type="ECO:0000256" key="6">
    <source>
        <dbReference type="ARBA" id="ARBA00022989"/>
    </source>
</evidence>
<dbReference type="NCBIfam" id="TIGR00974">
    <property type="entry name" value="3a0107s02c"/>
    <property type="match status" value="1"/>
</dbReference>
<keyword evidence="7 8" id="KW-0472">Membrane</keyword>
<dbReference type="EMBL" id="DF977003">
    <property type="protein sequence ID" value="GAQ25787.1"/>
    <property type="molecule type" value="Genomic_DNA"/>
</dbReference>
<dbReference type="GO" id="GO:0005886">
    <property type="term" value="C:plasma membrane"/>
    <property type="evidence" value="ECO:0007669"/>
    <property type="project" value="UniProtKB-SubCell"/>
</dbReference>
<feature type="transmembrane region" description="Helical" evidence="8">
    <location>
        <begin position="249"/>
        <end position="270"/>
    </location>
</feature>
<proteinExistence type="inferred from homology"/>